<proteinExistence type="predicted"/>
<evidence type="ECO:0000313" key="1">
    <source>
        <dbReference type="EMBL" id="JAH74463.1"/>
    </source>
</evidence>
<dbReference type="EMBL" id="GBXM01034114">
    <property type="protein sequence ID" value="JAH74463.1"/>
    <property type="molecule type" value="Transcribed_RNA"/>
</dbReference>
<reference evidence="1" key="2">
    <citation type="journal article" date="2015" name="Fish Shellfish Immunol.">
        <title>Early steps in the European eel (Anguilla anguilla)-Vibrio vulnificus interaction in the gills: Role of the RtxA13 toxin.</title>
        <authorList>
            <person name="Callol A."/>
            <person name="Pajuelo D."/>
            <person name="Ebbesson L."/>
            <person name="Teles M."/>
            <person name="MacKenzie S."/>
            <person name="Amaro C."/>
        </authorList>
    </citation>
    <scope>NUCLEOTIDE SEQUENCE</scope>
</reference>
<accession>A0A0E9VB72</accession>
<organism evidence="1">
    <name type="scientific">Anguilla anguilla</name>
    <name type="common">European freshwater eel</name>
    <name type="synonym">Muraena anguilla</name>
    <dbReference type="NCBI Taxonomy" id="7936"/>
    <lineage>
        <taxon>Eukaryota</taxon>
        <taxon>Metazoa</taxon>
        <taxon>Chordata</taxon>
        <taxon>Craniata</taxon>
        <taxon>Vertebrata</taxon>
        <taxon>Euteleostomi</taxon>
        <taxon>Actinopterygii</taxon>
        <taxon>Neopterygii</taxon>
        <taxon>Teleostei</taxon>
        <taxon>Anguilliformes</taxon>
        <taxon>Anguillidae</taxon>
        <taxon>Anguilla</taxon>
    </lineage>
</organism>
<protein>
    <submittedName>
        <fullName evidence="1">Uncharacterized protein</fullName>
    </submittedName>
</protein>
<dbReference type="AlphaFoldDB" id="A0A0E9VB72"/>
<reference evidence="1" key="1">
    <citation type="submission" date="2014-11" db="EMBL/GenBank/DDBJ databases">
        <authorList>
            <person name="Amaro Gonzalez C."/>
        </authorList>
    </citation>
    <scope>NUCLEOTIDE SEQUENCE</scope>
</reference>
<name>A0A0E9VB72_ANGAN</name>
<sequence>MLISHLDYCNSLLASLPVCSIQPLQMIQNAAA</sequence>